<name>A0ABY7QU45_9FIRM</name>
<keyword evidence="3 6" id="KW-0489">Methyltransferase</keyword>
<dbReference type="Pfam" id="PF02527">
    <property type="entry name" value="GidB"/>
    <property type="match status" value="1"/>
</dbReference>
<dbReference type="GO" id="GO:0032259">
    <property type="term" value="P:methylation"/>
    <property type="evidence" value="ECO:0007669"/>
    <property type="project" value="UniProtKB-KW"/>
</dbReference>
<feature type="binding site" evidence="6">
    <location>
        <position position="76"/>
    </location>
    <ligand>
        <name>S-adenosyl-L-methionine</name>
        <dbReference type="ChEBI" id="CHEBI:59789"/>
    </ligand>
</feature>
<gene>
    <name evidence="6 7" type="primary">rsmG</name>
    <name evidence="7" type="ORF">O6R05_08215</name>
</gene>
<comment type="function">
    <text evidence="6">Specifically methylates the N7 position of a guanine in 16S rRNA.</text>
</comment>
<evidence type="ECO:0000256" key="2">
    <source>
        <dbReference type="ARBA" id="ARBA00022552"/>
    </source>
</evidence>
<keyword evidence="1 6" id="KW-0963">Cytoplasm</keyword>
<dbReference type="PANTHER" id="PTHR31760:SF0">
    <property type="entry name" value="S-ADENOSYL-L-METHIONINE-DEPENDENT METHYLTRANSFERASES SUPERFAMILY PROTEIN"/>
    <property type="match status" value="1"/>
</dbReference>
<sequence>MLKTKMETFGLNTDRIDDLLAFKEMVLRTNETMNLTAITDSDEVDVKHFLDSLSLFRTGYLRPGTTLLDVGTGAGFPGMALKIYEPQLRITLMDSLNKRIRFLNEVIDTLHLTDIKAVHGRAEECAKQNMRETFDVVTSRAVANMRTLLEYDLPFVKVGGVLIAMKGPEAEDELNASQKALTTLGGKVLEILSVELPEDLHHTLVIIKKIAPTPDKYPRAGGKPRSNPL</sequence>
<evidence type="ECO:0000256" key="4">
    <source>
        <dbReference type="ARBA" id="ARBA00022679"/>
    </source>
</evidence>
<keyword evidence="2 6" id="KW-0698">rRNA processing</keyword>
<dbReference type="NCBIfam" id="TIGR00138">
    <property type="entry name" value="rsmG_gidB"/>
    <property type="match status" value="1"/>
</dbReference>
<dbReference type="SUPFAM" id="SSF53335">
    <property type="entry name" value="S-adenosyl-L-methionine-dependent methyltransferases"/>
    <property type="match status" value="1"/>
</dbReference>
<keyword evidence="8" id="KW-1185">Reference proteome</keyword>
<comment type="subcellular location">
    <subcellularLocation>
        <location evidence="6">Cytoplasm</location>
    </subcellularLocation>
</comment>
<accession>A0ABY7QU45</accession>
<dbReference type="EMBL" id="CP115667">
    <property type="protein sequence ID" value="WBW49976.1"/>
    <property type="molecule type" value="Genomic_DNA"/>
</dbReference>
<dbReference type="Gene3D" id="3.40.50.150">
    <property type="entry name" value="Vaccinia Virus protein VP39"/>
    <property type="match status" value="1"/>
</dbReference>
<feature type="binding site" evidence="6">
    <location>
        <begin position="122"/>
        <end position="123"/>
    </location>
    <ligand>
        <name>S-adenosyl-L-methionine</name>
        <dbReference type="ChEBI" id="CHEBI:59789"/>
    </ligand>
</feature>
<evidence type="ECO:0000313" key="7">
    <source>
        <dbReference type="EMBL" id="WBW49976.1"/>
    </source>
</evidence>
<dbReference type="GO" id="GO:0008168">
    <property type="term" value="F:methyltransferase activity"/>
    <property type="evidence" value="ECO:0007669"/>
    <property type="project" value="UniProtKB-KW"/>
</dbReference>
<keyword evidence="5 6" id="KW-0949">S-adenosyl-L-methionine</keyword>
<comment type="similarity">
    <text evidence="6">Belongs to the methyltransferase superfamily. RNA methyltransferase RsmG family.</text>
</comment>
<dbReference type="HAMAP" id="MF_00074">
    <property type="entry name" value="16SrRNA_methyltr_G"/>
    <property type="match status" value="1"/>
</dbReference>
<keyword evidence="4 6" id="KW-0808">Transferase</keyword>
<protein>
    <recommendedName>
        <fullName evidence="6">Ribosomal RNA small subunit methyltransferase G</fullName>
        <ecNumber evidence="6">2.1.1.-</ecNumber>
    </recommendedName>
    <alternativeName>
        <fullName evidence="6">16S rRNA 7-methylguanosine methyltransferase</fullName>
        <shortName evidence="6">16S rRNA m7G methyltransferase</shortName>
    </alternativeName>
</protein>
<dbReference type="PANTHER" id="PTHR31760">
    <property type="entry name" value="S-ADENOSYL-L-METHIONINE-DEPENDENT METHYLTRANSFERASES SUPERFAMILY PROTEIN"/>
    <property type="match status" value="1"/>
</dbReference>
<evidence type="ECO:0000256" key="3">
    <source>
        <dbReference type="ARBA" id="ARBA00022603"/>
    </source>
</evidence>
<dbReference type="Proteomes" id="UP001210339">
    <property type="component" value="Chromosome"/>
</dbReference>
<reference evidence="7 8" key="1">
    <citation type="submission" date="2023-01" db="EMBL/GenBank/DDBJ databases">
        <authorList>
            <person name="Lee S.H."/>
            <person name="Jung H.S."/>
            <person name="Yun J.U."/>
        </authorList>
    </citation>
    <scope>NUCLEOTIDE SEQUENCE [LARGE SCALE GENOMIC DNA]</scope>
    <source>
        <strain evidence="7 8">CBA3646</strain>
    </source>
</reference>
<dbReference type="InterPro" id="IPR029063">
    <property type="entry name" value="SAM-dependent_MTases_sf"/>
</dbReference>
<dbReference type="InterPro" id="IPR003682">
    <property type="entry name" value="rRNA_ssu_MeTfrase_G"/>
</dbReference>
<organism evidence="7 8">
    <name type="scientific">Peptoniphilus equinus</name>
    <dbReference type="NCBI Taxonomy" id="3016343"/>
    <lineage>
        <taxon>Bacteria</taxon>
        <taxon>Bacillati</taxon>
        <taxon>Bacillota</taxon>
        <taxon>Tissierellia</taxon>
        <taxon>Tissierellales</taxon>
        <taxon>Peptoniphilaceae</taxon>
        <taxon>Peptoniphilus</taxon>
    </lineage>
</organism>
<comment type="caution">
    <text evidence="6">Lacks conserved residue(s) required for the propagation of feature annotation.</text>
</comment>
<dbReference type="RefSeq" id="WP_271191507.1">
    <property type="nucleotide sequence ID" value="NZ_CP115667.1"/>
</dbReference>
<evidence type="ECO:0000313" key="8">
    <source>
        <dbReference type="Proteomes" id="UP001210339"/>
    </source>
</evidence>
<proteinExistence type="inferred from homology"/>
<evidence type="ECO:0000256" key="6">
    <source>
        <dbReference type="HAMAP-Rule" id="MF_00074"/>
    </source>
</evidence>
<evidence type="ECO:0000256" key="5">
    <source>
        <dbReference type="ARBA" id="ARBA00022691"/>
    </source>
</evidence>
<feature type="binding site" evidence="6">
    <location>
        <position position="71"/>
    </location>
    <ligand>
        <name>S-adenosyl-L-methionine</name>
        <dbReference type="ChEBI" id="CHEBI:59789"/>
    </ligand>
</feature>
<feature type="binding site" evidence="6">
    <location>
        <position position="140"/>
    </location>
    <ligand>
        <name>S-adenosyl-L-methionine</name>
        <dbReference type="ChEBI" id="CHEBI:59789"/>
    </ligand>
</feature>
<dbReference type="PIRSF" id="PIRSF003078">
    <property type="entry name" value="GidB"/>
    <property type="match status" value="1"/>
</dbReference>
<evidence type="ECO:0000256" key="1">
    <source>
        <dbReference type="ARBA" id="ARBA00022490"/>
    </source>
</evidence>
<dbReference type="EC" id="2.1.1.-" evidence="6"/>